<organism evidence="1 2">
    <name type="scientific">Carya illinoinensis</name>
    <name type="common">Pecan</name>
    <dbReference type="NCBI Taxonomy" id="32201"/>
    <lineage>
        <taxon>Eukaryota</taxon>
        <taxon>Viridiplantae</taxon>
        <taxon>Streptophyta</taxon>
        <taxon>Embryophyta</taxon>
        <taxon>Tracheophyta</taxon>
        <taxon>Spermatophyta</taxon>
        <taxon>Magnoliopsida</taxon>
        <taxon>eudicotyledons</taxon>
        <taxon>Gunneridae</taxon>
        <taxon>Pentapetalae</taxon>
        <taxon>rosids</taxon>
        <taxon>fabids</taxon>
        <taxon>Fagales</taxon>
        <taxon>Juglandaceae</taxon>
        <taxon>Carya</taxon>
    </lineage>
</organism>
<evidence type="ECO:0000313" key="2">
    <source>
        <dbReference type="Proteomes" id="UP000811609"/>
    </source>
</evidence>
<dbReference type="EMBL" id="CM031821">
    <property type="protein sequence ID" value="KAG6632429.1"/>
    <property type="molecule type" value="Genomic_DNA"/>
</dbReference>
<comment type="caution">
    <text evidence="1">The sequence shown here is derived from an EMBL/GenBank/DDBJ whole genome shotgun (WGS) entry which is preliminary data.</text>
</comment>
<name>A0A8T1NLE6_CARIL</name>
<gene>
    <name evidence="1" type="ORF">CIPAW_13G159100</name>
</gene>
<evidence type="ECO:0000313" key="1">
    <source>
        <dbReference type="EMBL" id="KAG6632429.1"/>
    </source>
</evidence>
<sequence length="104" mass="12346">MLKEDSAKTQIRAPAYFIPKHRKLAEFKMKIIKWLNTTKHHKMYIEIICKRIKEDANANVWFFPLSNLFSYHYPFPKEINSNVVCGVLKKYDLEIKQIKTTTIG</sequence>
<dbReference type="Proteomes" id="UP000811609">
    <property type="component" value="Chromosome 13"/>
</dbReference>
<keyword evidence="2" id="KW-1185">Reference proteome</keyword>
<proteinExistence type="predicted"/>
<dbReference type="AlphaFoldDB" id="A0A8T1NLE6"/>
<protein>
    <submittedName>
        <fullName evidence="1">Uncharacterized protein</fullName>
    </submittedName>
</protein>
<accession>A0A8T1NLE6</accession>
<reference evidence="1" key="1">
    <citation type="submission" date="2020-12" db="EMBL/GenBank/DDBJ databases">
        <title>WGS assembly of Carya illinoinensis cv. Pawnee.</title>
        <authorList>
            <person name="Platts A."/>
            <person name="Shu S."/>
            <person name="Wright S."/>
            <person name="Barry K."/>
            <person name="Edger P."/>
            <person name="Pires J.C."/>
            <person name="Schmutz J."/>
        </authorList>
    </citation>
    <scope>NUCLEOTIDE SEQUENCE</scope>
    <source>
        <tissue evidence="1">Leaf</tissue>
    </source>
</reference>